<keyword evidence="1" id="KW-0805">Transcription regulation</keyword>
<dbReference type="SMART" id="SM00342">
    <property type="entry name" value="HTH_ARAC"/>
    <property type="match status" value="1"/>
</dbReference>
<evidence type="ECO:0000259" key="5">
    <source>
        <dbReference type="PROSITE" id="PS01124"/>
    </source>
</evidence>
<proteinExistence type="predicted"/>
<dbReference type="InterPro" id="IPR009057">
    <property type="entry name" value="Homeodomain-like_sf"/>
</dbReference>
<dbReference type="RefSeq" id="WP_242766844.1">
    <property type="nucleotide sequence ID" value="NZ_JALDAY010000006.1"/>
</dbReference>
<dbReference type="Gene3D" id="1.10.10.60">
    <property type="entry name" value="Homeodomain-like"/>
    <property type="match status" value="1"/>
</dbReference>
<sequence>METLSPGEVVTVPASLSVSLNLNFGERLAGLPAAYAAGPGLLYRYGGRETSSVQLAWIGLRLTPLGAYQLLGMPPSDLAGHVVDVADVFGTGGRVLAERCRAARSHQERFALLDAFLLRRSAEGLRPSAEIVRSWQLLSRSAGRARIVELAADVGWSGDHLGRVFRRQVGLPPKTAARLMRLMNLLACVDADRTRWPELAAEHGYSDQSHLNRDMREFTGMSPSQYISRLRPCGCLDAAPKPPARSGQPGRDTSDSFKTVQAARS</sequence>
<dbReference type="PROSITE" id="PS01124">
    <property type="entry name" value="HTH_ARAC_FAMILY_2"/>
    <property type="match status" value="1"/>
</dbReference>
<protein>
    <submittedName>
        <fullName evidence="6">Helix-turn-helix domain-containing protein</fullName>
    </submittedName>
</protein>
<name>A0ABS9Y8N7_9ACTN</name>
<dbReference type="InterPro" id="IPR018060">
    <property type="entry name" value="HTH_AraC"/>
</dbReference>
<dbReference type="Proteomes" id="UP001165269">
    <property type="component" value="Unassembled WGS sequence"/>
</dbReference>
<evidence type="ECO:0000256" key="4">
    <source>
        <dbReference type="SAM" id="MobiDB-lite"/>
    </source>
</evidence>
<feature type="region of interest" description="Disordered" evidence="4">
    <location>
        <begin position="237"/>
        <end position="265"/>
    </location>
</feature>
<evidence type="ECO:0000256" key="2">
    <source>
        <dbReference type="ARBA" id="ARBA00023125"/>
    </source>
</evidence>
<dbReference type="EMBL" id="JALDAY010000006">
    <property type="protein sequence ID" value="MCI3273592.1"/>
    <property type="molecule type" value="Genomic_DNA"/>
</dbReference>
<dbReference type="Pfam" id="PF12833">
    <property type="entry name" value="HTH_18"/>
    <property type="match status" value="1"/>
</dbReference>
<feature type="compositionally biased region" description="Polar residues" evidence="4">
    <location>
        <begin position="256"/>
        <end position="265"/>
    </location>
</feature>
<dbReference type="SUPFAM" id="SSF46689">
    <property type="entry name" value="Homeodomain-like"/>
    <property type="match status" value="1"/>
</dbReference>
<evidence type="ECO:0000313" key="6">
    <source>
        <dbReference type="EMBL" id="MCI3273592.1"/>
    </source>
</evidence>
<dbReference type="PANTHER" id="PTHR46796">
    <property type="entry name" value="HTH-TYPE TRANSCRIPTIONAL ACTIVATOR RHAS-RELATED"/>
    <property type="match status" value="1"/>
</dbReference>
<evidence type="ECO:0000256" key="1">
    <source>
        <dbReference type="ARBA" id="ARBA00023015"/>
    </source>
</evidence>
<comment type="caution">
    <text evidence="6">The sequence shown here is derived from an EMBL/GenBank/DDBJ whole genome shotgun (WGS) entry which is preliminary data.</text>
</comment>
<keyword evidence="3" id="KW-0804">Transcription</keyword>
<keyword evidence="2" id="KW-0238">DNA-binding</keyword>
<gene>
    <name evidence="6" type="ORF">MQP27_21110</name>
</gene>
<evidence type="ECO:0000313" key="7">
    <source>
        <dbReference type="Proteomes" id="UP001165269"/>
    </source>
</evidence>
<accession>A0ABS9Y8N7</accession>
<keyword evidence="7" id="KW-1185">Reference proteome</keyword>
<reference evidence="6" key="1">
    <citation type="submission" date="2022-03" db="EMBL/GenBank/DDBJ databases">
        <title>Streptomyces 7R015 and 7R016 isolated from Barleria lupulina in Thailand.</title>
        <authorList>
            <person name="Kanchanasin P."/>
            <person name="Phongsopitanun W."/>
            <person name="Tanasupawat S."/>
        </authorList>
    </citation>
    <scope>NUCLEOTIDE SEQUENCE</scope>
    <source>
        <strain evidence="6">7R015</strain>
    </source>
</reference>
<organism evidence="6 7">
    <name type="scientific">Streptomyces cylindrosporus</name>
    <dbReference type="NCBI Taxonomy" id="2927583"/>
    <lineage>
        <taxon>Bacteria</taxon>
        <taxon>Bacillati</taxon>
        <taxon>Actinomycetota</taxon>
        <taxon>Actinomycetes</taxon>
        <taxon>Kitasatosporales</taxon>
        <taxon>Streptomycetaceae</taxon>
        <taxon>Streptomyces</taxon>
    </lineage>
</organism>
<dbReference type="PANTHER" id="PTHR46796:SF15">
    <property type="entry name" value="BLL1074 PROTEIN"/>
    <property type="match status" value="1"/>
</dbReference>
<evidence type="ECO:0000256" key="3">
    <source>
        <dbReference type="ARBA" id="ARBA00023163"/>
    </source>
</evidence>
<dbReference type="InterPro" id="IPR050204">
    <property type="entry name" value="AraC_XylS_family_regulators"/>
</dbReference>
<feature type="domain" description="HTH araC/xylS-type" evidence="5">
    <location>
        <begin position="138"/>
        <end position="229"/>
    </location>
</feature>